<gene>
    <name evidence="1" type="ORF">CTAM01_17297</name>
</gene>
<keyword evidence="2" id="KW-1185">Reference proteome</keyword>
<dbReference type="Proteomes" id="UP001227543">
    <property type="component" value="Unassembled WGS sequence"/>
</dbReference>
<organism evidence="1 2">
    <name type="scientific">Colletotrichum tamarilloi</name>
    <dbReference type="NCBI Taxonomy" id="1209934"/>
    <lineage>
        <taxon>Eukaryota</taxon>
        <taxon>Fungi</taxon>
        <taxon>Dikarya</taxon>
        <taxon>Ascomycota</taxon>
        <taxon>Pezizomycotina</taxon>
        <taxon>Sordariomycetes</taxon>
        <taxon>Hypocreomycetidae</taxon>
        <taxon>Glomerellales</taxon>
        <taxon>Glomerellaceae</taxon>
        <taxon>Colletotrichum</taxon>
        <taxon>Colletotrichum acutatum species complex</taxon>
    </lineage>
</organism>
<protein>
    <recommendedName>
        <fullName evidence="3">Transposase</fullName>
    </recommendedName>
</protein>
<dbReference type="RefSeq" id="XP_060372140.1">
    <property type="nucleotide sequence ID" value="XM_060533282.1"/>
</dbReference>
<evidence type="ECO:0008006" key="3">
    <source>
        <dbReference type="Google" id="ProtNLM"/>
    </source>
</evidence>
<evidence type="ECO:0000313" key="2">
    <source>
        <dbReference type="Proteomes" id="UP001227543"/>
    </source>
</evidence>
<proteinExistence type="predicted"/>
<reference evidence="1 2" key="1">
    <citation type="submission" date="2016-10" db="EMBL/GenBank/DDBJ databases">
        <title>The genome sequence of Colletotrichum fioriniae PJ7.</title>
        <authorList>
            <person name="Baroncelli R."/>
        </authorList>
    </citation>
    <scope>NUCLEOTIDE SEQUENCE [LARGE SCALE GENOMIC DNA]</scope>
    <source>
        <strain evidence="1 2">Tom-12</strain>
    </source>
</reference>
<dbReference type="GeneID" id="85417520"/>
<comment type="caution">
    <text evidence="1">The sequence shown here is derived from an EMBL/GenBank/DDBJ whole genome shotgun (WGS) entry which is preliminary data.</text>
</comment>
<accession>A0ABQ9QG10</accession>
<evidence type="ECO:0000313" key="1">
    <source>
        <dbReference type="EMBL" id="KAK1451214.1"/>
    </source>
</evidence>
<dbReference type="EMBL" id="MLFU01000473">
    <property type="protein sequence ID" value="KAK1451214.1"/>
    <property type="molecule type" value="Genomic_DNA"/>
</dbReference>
<sequence length="73" mass="7854">MACLGQKNPNASTLADEIKAIVKGIFPWLKSICVLTVDNARTGGLGRDEPPWWKLQGPAPAGLTPKFMSSDFP</sequence>
<name>A0ABQ9QG10_9PEZI</name>